<proteinExistence type="predicted"/>
<evidence type="ECO:0000313" key="1">
    <source>
        <dbReference type="EMBL" id="KAJ9650431.1"/>
    </source>
</evidence>
<accession>A0ACC2ZSB3</accession>
<comment type="caution">
    <text evidence="1">The sequence shown here is derived from an EMBL/GenBank/DDBJ whole genome shotgun (WGS) entry which is preliminary data.</text>
</comment>
<dbReference type="Proteomes" id="UP001172386">
    <property type="component" value="Unassembled WGS sequence"/>
</dbReference>
<sequence length="600" mass="64988">MFLARALSLTALVIFSCAHLIRSDELNNYDGSHFDFVVLGGGTAGLVVASRLSEDPSITVAVIEAGTFEKNNPNVTNTTINGLGKNTRVDWQYRTAPQIYAANETIIYSAGKGVGGSSLINGMTYMRPASSQMNLWPSLGLEINWDILFNYSKKGENFSPPGPKLTPLGADYVPSDHGYSGPLTTCISPHITSTDIHNTFNTTFKTLGIGPRYEFNGGDLLGFGIQMCTQNERLDIREDAAQAYYYPFMDRKNLVMIVNATATRIEWADDSQGSEVVASAARIVDQQGKTSTLFADREIILSMGAMRSPGILEYSGVGNPSILSQHGIDVKVNLSAVGENLQDQTTMAITGLVVGENTTGFLPFVSHASLQDLFGANTTAVYEAARAKLPEYAATIAAQNGGSSSAIIQEQLLRTQLELLFASNTPTSEIVPAAISNFIGAVFWPLQPFSRGSVHINGTDETAQPYIDPRFFQIDFDGQVSVATAKWARNFLITEPVASLVNQSTISPSFEAIPEDASDDLWLDWVKTKSNFQPNYHHLGTCAMLPRASGGVVDNDFRVYGTRNVRVVDLSVLPLQVAGHSMAMLYGVAEWASEKIKASL</sequence>
<reference evidence="1" key="1">
    <citation type="submission" date="2022-10" db="EMBL/GenBank/DDBJ databases">
        <title>Culturing micro-colonial fungi from biological soil crusts in the Mojave desert and describing Neophaeococcomyces mojavensis, and introducing the new genera and species Taxawa tesnikishii.</title>
        <authorList>
            <person name="Kurbessoian T."/>
            <person name="Stajich J.E."/>
        </authorList>
    </citation>
    <scope>NUCLEOTIDE SEQUENCE</scope>
    <source>
        <strain evidence="1">JES_112</strain>
    </source>
</reference>
<gene>
    <name evidence="1" type="ORF">H2198_010258</name>
</gene>
<evidence type="ECO:0000313" key="2">
    <source>
        <dbReference type="Proteomes" id="UP001172386"/>
    </source>
</evidence>
<name>A0ACC2ZSB3_9EURO</name>
<keyword evidence="2" id="KW-1185">Reference proteome</keyword>
<dbReference type="EMBL" id="JAPDRQ010000342">
    <property type="protein sequence ID" value="KAJ9650431.1"/>
    <property type="molecule type" value="Genomic_DNA"/>
</dbReference>
<organism evidence="1 2">
    <name type="scientific">Neophaeococcomyces mojaviensis</name>
    <dbReference type="NCBI Taxonomy" id="3383035"/>
    <lineage>
        <taxon>Eukaryota</taxon>
        <taxon>Fungi</taxon>
        <taxon>Dikarya</taxon>
        <taxon>Ascomycota</taxon>
        <taxon>Pezizomycotina</taxon>
        <taxon>Eurotiomycetes</taxon>
        <taxon>Chaetothyriomycetidae</taxon>
        <taxon>Chaetothyriales</taxon>
        <taxon>Chaetothyriales incertae sedis</taxon>
        <taxon>Neophaeococcomyces</taxon>
    </lineage>
</organism>
<protein>
    <submittedName>
        <fullName evidence="1">Uncharacterized protein</fullName>
    </submittedName>
</protein>